<dbReference type="AlphaFoldDB" id="A0A9D1J8D3"/>
<feature type="binding site" evidence="14">
    <location>
        <begin position="132"/>
        <end position="135"/>
    </location>
    <ligand>
        <name>GTP</name>
        <dbReference type="ChEBI" id="CHEBI:37565"/>
        <label>1</label>
    </ligand>
</feature>
<evidence type="ECO:0000256" key="9">
    <source>
        <dbReference type="ARBA" id="ARBA00023004"/>
    </source>
</evidence>
<sequence length="730" mass="80640">MSKQCCTPKKETPKPTVKTKLTVALCGNPNCGKTTLFNVLTGSNQKVGNWPGVTVERKIGAYKANPTVAIVDTPGIYSLSPFTIDEQVAHQYLMEGKPDLIINIVDSTNLERNLFLTSQLMELDVPVVVALNMQDEAKSKGIQIDASVLEEKFGCKFFNISASKNQGVEELMNYCTSQTPAPKKHFVYSDAVEDGVTKLKDLVANRENSRWVALKLLEKDKTIIKMCNLSQEEQTKVEQINKEAQEKFGDIVSARIAEERYGIVSQLVNRAQRIDTAGIKEERAQRITQKIDKIVLNKWLAFPIFAVIMALVFYISIGGLGGFLTDLINDGFTPWLQNTINGWFANAQNIEWLRSLIVDGIIAGVMSVVSFVPQIMLLFGFIAVLEASGYMSRIAFITDRLLNKIGLGGRSFVSMILGCGCSVPAIMSTRTIKNINERNATITLTPFMPCSAKLAIISFFTTHLLGGNALFAVSFYFLSIFAVILGGLIMKVFRRRKTNASDTFIMELPTYRAPTVGNVAKQMWDRGKAFLIKAGTIIFTASVLLWLLQSFNWRFEMVATDQSMLASIGKLIAPIFIPLGFNDGGCGWQFAISTLTGIAAKETVVTTLQILLPEGIDNSISALGAYSFVVYNLLTIPCVAAISASFSEQGNWKNGLRSALFQIVVAYIVSLAIYQLGTLARKYTTAFIVTASCVVIAFLLYFSIRYIVTHRGCNYECDHCPHNADCKKER</sequence>
<comment type="similarity">
    <text evidence="16">Belongs to the TRAFAC class TrmE-Era-EngA-EngB-Septin-like GTPase superfamily. FeoB GTPase (TC 9.A.8) family.</text>
</comment>
<evidence type="ECO:0000256" key="2">
    <source>
        <dbReference type="ARBA" id="ARBA00022448"/>
    </source>
</evidence>
<keyword evidence="4 16" id="KW-0410">Iron transport</keyword>
<feature type="transmembrane region" description="Helical" evidence="16">
    <location>
        <begin position="683"/>
        <end position="702"/>
    </location>
</feature>
<feature type="transmembrane region" description="Helical" evidence="16">
    <location>
        <begin position="530"/>
        <end position="548"/>
    </location>
</feature>
<feature type="transmembrane region" description="Helical" evidence="16">
    <location>
        <begin position="405"/>
        <end position="427"/>
    </location>
</feature>
<evidence type="ECO:0000256" key="6">
    <source>
        <dbReference type="ARBA" id="ARBA00022692"/>
    </source>
</evidence>
<dbReference type="NCBIfam" id="TIGR00437">
    <property type="entry name" value="feoB"/>
    <property type="match status" value="1"/>
</dbReference>
<dbReference type="GO" id="GO:0005886">
    <property type="term" value="C:plasma membrane"/>
    <property type="evidence" value="ECO:0007669"/>
    <property type="project" value="UniProtKB-SubCell"/>
</dbReference>
<dbReference type="InterPro" id="IPR030389">
    <property type="entry name" value="G_FEOB_dom"/>
</dbReference>
<dbReference type="Proteomes" id="UP000824200">
    <property type="component" value="Unassembled WGS sequence"/>
</dbReference>
<dbReference type="PANTHER" id="PTHR43185:SF1">
    <property type="entry name" value="FE(2+) TRANSPORTER FEOB"/>
    <property type="match status" value="1"/>
</dbReference>
<dbReference type="EMBL" id="DVHL01000022">
    <property type="protein sequence ID" value="HIR65767.1"/>
    <property type="molecule type" value="Genomic_DNA"/>
</dbReference>
<evidence type="ECO:0000313" key="18">
    <source>
        <dbReference type="EMBL" id="HIR65767.1"/>
    </source>
</evidence>
<dbReference type="FunFam" id="3.40.50.300:FF:000426">
    <property type="entry name" value="Ferrous iron transport protein B"/>
    <property type="match status" value="1"/>
</dbReference>
<dbReference type="InterPro" id="IPR050860">
    <property type="entry name" value="FeoB_GTPase"/>
</dbReference>
<evidence type="ECO:0000256" key="16">
    <source>
        <dbReference type="RuleBase" id="RU362098"/>
    </source>
</evidence>
<dbReference type="CDD" id="cd01879">
    <property type="entry name" value="FeoB"/>
    <property type="match status" value="1"/>
</dbReference>
<feature type="transmembrane region" description="Helical" evidence="16">
    <location>
        <begin position="659"/>
        <end position="677"/>
    </location>
</feature>
<dbReference type="Pfam" id="PF07670">
    <property type="entry name" value="Gate"/>
    <property type="match status" value="2"/>
</dbReference>
<evidence type="ECO:0000256" key="8">
    <source>
        <dbReference type="ARBA" id="ARBA00022989"/>
    </source>
</evidence>
<keyword evidence="7 14" id="KW-0547">Nucleotide-binding</keyword>
<feature type="binding site" evidence="15">
    <location>
        <position position="42"/>
    </location>
    <ligand>
        <name>Mg(2+)</name>
        <dbReference type="ChEBI" id="CHEBI:18420"/>
        <label>2</label>
    </ligand>
</feature>
<dbReference type="GO" id="GO:0046872">
    <property type="term" value="F:metal ion binding"/>
    <property type="evidence" value="ECO:0007669"/>
    <property type="project" value="UniProtKB-KW"/>
</dbReference>
<evidence type="ECO:0000256" key="12">
    <source>
        <dbReference type="ARBA" id="ARBA00023136"/>
    </source>
</evidence>
<dbReference type="PANTHER" id="PTHR43185">
    <property type="entry name" value="FERROUS IRON TRANSPORT PROTEIN B"/>
    <property type="match status" value="1"/>
</dbReference>
<dbReference type="Pfam" id="PF02421">
    <property type="entry name" value="FeoB_N"/>
    <property type="match status" value="1"/>
</dbReference>
<keyword evidence="6 16" id="KW-0812">Transmembrane</keyword>
<dbReference type="GO" id="GO:0015093">
    <property type="term" value="F:ferrous iron transmembrane transporter activity"/>
    <property type="evidence" value="ECO:0007669"/>
    <property type="project" value="UniProtKB-UniRule"/>
</dbReference>
<protein>
    <recommendedName>
        <fullName evidence="13 16">Ferrous iron transport protein B</fullName>
    </recommendedName>
</protein>
<feature type="domain" description="FeoB-type G" evidence="17">
    <location>
        <begin position="20"/>
        <end position="181"/>
    </location>
</feature>
<feature type="binding site" evidence="15">
    <location>
        <position position="38"/>
    </location>
    <ligand>
        <name>Mg(2+)</name>
        <dbReference type="ChEBI" id="CHEBI:18420"/>
        <label>2</label>
    </ligand>
</feature>
<dbReference type="GO" id="GO:0005525">
    <property type="term" value="F:GTP binding"/>
    <property type="evidence" value="ECO:0007669"/>
    <property type="project" value="UniProtKB-KW"/>
</dbReference>
<comment type="function">
    <text evidence="16">Probable transporter of a GTP-driven Fe(2+) uptake system.</text>
</comment>
<feature type="transmembrane region" description="Helical" evidence="16">
    <location>
        <begin position="628"/>
        <end position="647"/>
    </location>
</feature>
<keyword evidence="3" id="KW-1003">Cell membrane</keyword>
<keyword evidence="9 16" id="KW-0408">Iron</keyword>
<keyword evidence="11 14" id="KW-0342">GTP-binding</keyword>
<keyword evidence="5" id="KW-0997">Cell inner membrane</keyword>
<keyword evidence="2 16" id="KW-0813">Transport</keyword>
<keyword evidence="15" id="KW-0479">Metal-binding</keyword>
<evidence type="ECO:0000256" key="14">
    <source>
        <dbReference type="PIRSR" id="PIRSR603373-1"/>
    </source>
</evidence>
<evidence type="ECO:0000256" key="13">
    <source>
        <dbReference type="NCBIfam" id="TIGR00437"/>
    </source>
</evidence>
<keyword evidence="15" id="KW-0460">Magnesium</keyword>
<dbReference type="Pfam" id="PF17910">
    <property type="entry name" value="FeoB_Cyto"/>
    <property type="match status" value="1"/>
</dbReference>
<dbReference type="InterPro" id="IPR041069">
    <property type="entry name" value="FeoB_Cyto"/>
</dbReference>
<dbReference type="InterPro" id="IPR011642">
    <property type="entry name" value="Gate_dom"/>
</dbReference>
<evidence type="ECO:0000256" key="11">
    <source>
        <dbReference type="ARBA" id="ARBA00023134"/>
    </source>
</evidence>
<dbReference type="Gene3D" id="3.40.50.300">
    <property type="entry name" value="P-loop containing nucleotide triphosphate hydrolases"/>
    <property type="match status" value="1"/>
</dbReference>
<dbReference type="InterPro" id="IPR006073">
    <property type="entry name" value="GTP-bd"/>
</dbReference>
<feature type="binding site" evidence="14">
    <location>
        <begin position="27"/>
        <end position="34"/>
    </location>
    <ligand>
        <name>GTP</name>
        <dbReference type="ChEBI" id="CHEBI:37565"/>
        <label>1</label>
    </ligand>
</feature>
<feature type="transmembrane region" description="Helical" evidence="16">
    <location>
        <begin position="469"/>
        <end position="489"/>
    </location>
</feature>
<dbReference type="PROSITE" id="PS51711">
    <property type="entry name" value="G_FEOB"/>
    <property type="match status" value="1"/>
</dbReference>
<reference evidence="18" key="1">
    <citation type="submission" date="2020-10" db="EMBL/GenBank/DDBJ databases">
        <authorList>
            <person name="Gilroy R."/>
        </authorList>
    </citation>
    <scope>NUCLEOTIDE SEQUENCE</scope>
    <source>
        <strain evidence="18">CHK121-14286</strain>
    </source>
</reference>
<organism evidence="18 19">
    <name type="scientific">Candidatus Fimimonas gallinarum</name>
    <dbReference type="NCBI Taxonomy" id="2840821"/>
    <lineage>
        <taxon>Bacteria</taxon>
        <taxon>Pseudomonadati</taxon>
        <taxon>Myxococcota</taxon>
        <taxon>Myxococcia</taxon>
        <taxon>Myxococcales</taxon>
        <taxon>Cystobacterineae</taxon>
        <taxon>Myxococcaceae</taxon>
        <taxon>Myxococcaceae incertae sedis</taxon>
        <taxon>Candidatus Fimimonas</taxon>
    </lineage>
</organism>
<dbReference type="SUPFAM" id="SSF52540">
    <property type="entry name" value="P-loop containing nucleoside triphosphate hydrolases"/>
    <property type="match status" value="1"/>
</dbReference>
<evidence type="ECO:0000256" key="5">
    <source>
        <dbReference type="ARBA" id="ARBA00022519"/>
    </source>
</evidence>
<keyword evidence="8 16" id="KW-1133">Transmembrane helix</keyword>
<evidence type="ECO:0000313" key="19">
    <source>
        <dbReference type="Proteomes" id="UP000824200"/>
    </source>
</evidence>
<evidence type="ECO:0000259" key="17">
    <source>
        <dbReference type="PROSITE" id="PS51711"/>
    </source>
</evidence>
<keyword evidence="10" id="KW-0406">Ion transport</keyword>
<name>A0A9D1J8D3_9BACT</name>
<keyword evidence="12 16" id="KW-0472">Membrane</keyword>
<dbReference type="InterPro" id="IPR011640">
    <property type="entry name" value="Fe2_transport_prot_B_C"/>
</dbReference>
<dbReference type="Gene3D" id="1.10.287.1770">
    <property type="match status" value="1"/>
</dbReference>
<evidence type="ECO:0000256" key="4">
    <source>
        <dbReference type="ARBA" id="ARBA00022496"/>
    </source>
</evidence>
<evidence type="ECO:0000256" key="3">
    <source>
        <dbReference type="ARBA" id="ARBA00022475"/>
    </source>
</evidence>
<evidence type="ECO:0000256" key="7">
    <source>
        <dbReference type="ARBA" id="ARBA00022741"/>
    </source>
</evidence>
<evidence type="ECO:0000256" key="10">
    <source>
        <dbReference type="ARBA" id="ARBA00023065"/>
    </source>
</evidence>
<evidence type="ECO:0000256" key="15">
    <source>
        <dbReference type="PIRSR" id="PIRSR603373-2"/>
    </source>
</evidence>
<accession>A0A9D1J8D3</accession>
<dbReference type="InterPro" id="IPR027417">
    <property type="entry name" value="P-loop_NTPase"/>
</dbReference>
<proteinExistence type="inferred from homology"/>
<feature type="binding site" evidence="14">
    <location>
        <begin position="52"/>
        <end position="56"/>
    </location>
    <ligand>
        <name>GTP</name>
        <dbReference type="ChEBI" id="CHEBI:37565"/>
        <label>1</label>
    </ligand>
</feature>
<gene>
    <name evidence="18" type="primary">feoB</name>
    <name evidence="18" type="ORF">IAC95_02625</name>
</gene>
<evidence type="ECO:0000256" key="1">
    <source>
        <dbReference type="ARBA" id="ARBA00004429"/>
    </source>
</evidence>
<comment type="caution">
    <text evidence="18">The sequence shown here is derived from an EMBL/GenBank/DDBJ whole genome shotgun (WGS) entry which is preliminary data.</text>
</comment>
<comment type="subcellular location">
    <subcellularLocation>
        <location evidence="1 16">Cell inner membrane</location>
        <topology evidence="1 16">Multi-pass membrane protein</topology>
    </subcellularLocation>
</comment>
<dbReference type="Pfam" id="PF07664">
    <property type="entry name" value="FeoB_C"/>
    <property type="match status" value="1"/>
</dbReference>
<feature type="transmembrane region" description="Helical" evidence="16">
    <location>
        <begin position="299"/>
        <end position="324"/>
    </location>
</feature>
<reference evidence="18" key="2">
    <citation type="journal article" date="2021" name="PeerJ">
        <title>Extensive microbial diversity within the chicken gut microbiome revealed by metagenomics and culture.</title>
        <authorList>
            <person name="Gilroy R."/>
            <person name="Ravi A."/>
            <person name="Getino M."/>
            <person name="Pursley I."/>
            <person name="Horton D.L."/>
            <person name="Alikhan N.F."/>
            <person name="Baker D."/>
            <person name="Gharbi K."/>
            <person name="Hall N."/>
            <person name="Watson M."/>
            <person name="Adriaenssens E.M."/>
            <person name="Foster-Nyarko E."/>
            <person name="Jarju S."/>
            <person name="Secka A."/>
            <person name="Antonio M."/>
            <person name="Oren A."/>
            <person name="Chaudhuri R.R."/>
            <person name="La Ragione R."/>
            <person name="Hildebrand F."/>
            <person name="Pallen M.J."/>
        </authorList>
    </citation>
    <scope>NUCLEOTIDE SEQUENCE</scope>
    <source>
        <strain evidence="18">CHK121-14286</strain>
    </source>
</reference>
<feature type="binding site" evidence="14">
    <location>
        <begin position="72"/>
        <end position="75"/>
    </location>
    <ligand>
        <name>GTP</name>
        <dbReference type="ChEBI" id="CHEBI:37565"/>
        <label>1</label>
    </ligand>
</feature>
<dbReference type="PRINTS" id="PR00326">
    <property type="entry name" value="GTP1OBG"/>
</dbReference>
<feature type="binding site" evidence="15">
    <location>
        <position position="41"/>
    </location>
    <ligand>
        <name>Mg(2+)</name>
        <dbReference type="ChEBI" id="CHEBI:18420"/>
        <label>2</label>
    </ligand>
</feature>
<dbReference type="InterPro" id="IPR003373">
    <property type="entry name" value="Fe2_transport_prot-B"/>
</dbReference>
<feature type="transmembrane region" description="Helical" evidence="16">
    <location>
        <begin position="361"/>
        <end position="385"/>
    </location>
</feature>